<name>A0A1R3WX88_9RHOB</name>
<dbReference type="OrthoDB" id="19542at2"/>
<sequence length="658" mass="70505">MRHKPYGIALTIILSSLFVTNAAAEGIGGLSQAIDTPRAASGIADDFAILFDFREDYRALSLGLQPSDWFEIGISFPTYDDDTGSSSGNELSFGVRLLKEGTYTPGLTVGIVGFGSDDRGSGEYVLASKTFGAFAASVGMGWGRYALAVPENRGTDDGTIRTDHLFEGDAAPFANIVWDTGVAGLVAAAEYSDIAGAEADETFAASLSYEVLDGLTVTGLVNNQGNAGLRLQFAANPAQSLAQENMGRGPHPYVPNTPVRASRPQPTAAQVLALLNERAEKEDIRISRFAMEDDTIDVTASSAKDVVFARTAGRVARILSAVAPASVTTFRVTQNTGAFDSNVVVLDRAGLDRAVGAPNAAELAWDATSFEASPRSRPEGLIADSFEPRFTYGLSPSFKADFITSDTLELTGTLNANARYSFSPQTFAAASVGYRFLNQWTQEDPPAEPQPRSDFTSYAPDIAFLQSLSVRHRFRIAPELYSRVSAGLFERAYGGVSGEVIWRDPEQNFALGLEATYVQKRAYEGWFGFEDADASTLIGSIYANVGTNGNFVILDAGQHLADDFAVGMTIGRNYRNGWRIAASTTWSEEETAPLKFGAEISIPLSWTSVEGGVGGTNLFVGGQSGDFGSRVSGTGLLYDELRASDKRRIEDGFGEFWN</sequence>
<dbReference type="InterPro" id="IPR010344">
    <property type="entry name" value="YbjH"/>
</dbReference>
<proteinExistence type="predicted"/>
<dbReference type="Proteomes" id="UP000186997">
    <property type="component" value="Unassembled WGS sequence"/>
</dbReference>
<dbReference type="EMBL" id="FTPR01000001">
    <property type="protein sequence ID" value="SIT82313.1"/>
    <property type="molecule type" value="Genomic_DNA"/>
</dbReference>
<evidence type="ECO:0000313" key="2">
    <source>
        <dbReference type="EMBL" id="SIT82313.1"/>
    </source>
</evidence>
<feature type="signal peptide" evidence="1">
    <location>
        <begin position="1"/>
        <end position="24"/>
    </location>
</feature>
<evidence type="ECO:0000313" key="3">
    <source>
        <dbReference type="Proteomes" id="UP000186997"/>
    </source>
</evidence>
<dbReference type="AlphaFoldDB" id="A0A1R3WX88"/>
<protein>
    <submittedName>
        <fullName evidence="2">Exopolysaccharide biosynthesis protein YbjH</fullName>
    </submittedName>
</protein>
<keyword evidence="1" id="KW-0732">Signal</keyword>
<organism evidence="2 3">
    <name type="scientific">Yoonia rosea</name>
    <dbReference type="NCBI Taxonomy" id="287098"/>
    <lineage>
        <taxon>Bacteria</taxon>
        <taxon>Pseudomonadati</taxon>
        <taxon>Pseudomonadota</taxon>
        <taxon>Alphaproteobacteria</taxon>
        <taxon>Rhodobacterales</taxon>
        <taxon>Paracoccaceae</taxon>
        <taxon>Yoonia</taxon>
    </lineage>
</organism>
<gene>
    <name evidence="2" type="ORF">SAMN05421665_1432</name>
</gene>
<reference evidence="3" key="1">
    <citation type="submission" date="2017-01" db="EMBL/GenBank/DDBJ databases">
        <authorList>
            <person name="Varghese N."/>
            <person name="Submissions S."/>
        </authorList>
    </citation>
    <scope>NUCLEOTIDE SEQUENCE [LARGE SCALE GENOMIC DNA]</scope>
    <source>
        <strain evidence="3">DSM 29591</strain>
    </source>
</reference>
<evidence type="ECO:0000256" key="1">
    <source>
        <dbReference type="SAM" id="SignalP"/>
    </source>
</evidence>
<feature type="chain" id="PRO_5010359105" evidence="1">
    <location>
        <begin position="25"/>
        <end position="658"/>
    </location>
</feature>
<dbReference type="Pfam" id="PF06082">
    <property type="entry name" value="YjbH"/>
    <property type="match status" value="1"/>
</dbReference>
<dbReference type="RefSeq" id="WP_076658981.1">
    <property type="nucleotide sequence ID" value="NZ_FTPR01000001.1"/>
</dbReference>
<accession>A0A1R3WX88</accession>
<dbReference type="STRING" id="287098.SAMN05421665_1432"/>
<keyword evidence="3" id="KW-1185">Reference proteome</keyword>